<comment type="subcellular location">
    <subcellularLocation>
        <location evidence="4">Cytoplasm</location>
    </subcellularLocation>
</comment>
<dbReference type="Proteomes" id="UP000736335">
    <property type="component" value="Unassembled WGS sequence"/>
</dbReference>
<keyword evidence="4" id="KW-0963">Cytoplasm</keyword>
<feature type="region of interest" description="Disordered" evidence="5">
    <location>
        <begin position="1"/>
        <end position="31"/>
    </location>
</feature>
<dbReference type="SUPFAM" id="SSF55159">
    <property type="entry name" value="eIF1-like"/>
    <property type="match status" value="1"/>
</dbReference>
<dbReference type="PANTHER" id="PTHR12789:SF0">
    <property type="entry name" value="DENSITY-REGULATED PROTEIN"/>
    <property type="match status" value="1"/>
</dbReference>
<accession>A0A9P6L2I6</accession>
<keyword evidence="8" id="KW-1185">Reference proteome</keyword>
<reference evidence="7" key="2">
    <citation type="submission" date="2020-11" db="EMBL/GenBank/DDBJ databases">
        <authorList>
            <consortium name="DOE Joint Genome Institute"/>
            <person name="Kuo A."/>
            <person name="Miyauchi S."/>
            <person name="Kiss E."/>
            <person name="Drula E."/>
            <person name="Kohler A."/>
            <person name="Sanchez-Garcia M."/>
            <person name="Andreopoulos B."/>
            <person name="Barry K.W."/>
            <person name="Bonito G."/>
            <person name="Buee M."/>
            <person name="Carver A."/>
            <person name="Chen C."/>
            <person name="Cichocki N."/>
            <person name="Clum A."/>
            <person name="Culley D."/>
            <person name="Crous P.W."/>
            <person name="Fauchery L."/>
            <person name="Girlanda M."/>
            <person name="Hayes R."/>
            <person name="Keri Z."/>
            <person name="Labutti K."/>
            <person name="Lipzen A."/>
            <person name="Lombard V."/>
            <person name="Magnuson J."/>
            <person name="Maillard F."/>
            <person name="Morin E."/>
            <person name="Murat C."/>
            <person name="Nolan M."/>
            <person name="Ohm R."/>
            <person name="Pangilinan J."/>
            <person name="Pereira M."/>
            <person name="Perotto S."/>
            <person name="Peter M."/>
            <person name="Riley R."/>
            <person name="Sitrit Y."/>
            <person name="Stielow B."/>
            <person name="Szollosi G."/>
            <person name="Zifcakova L."/>
            <person name="Stursova M."/>
            <person name="Spatafora J.W."/>
            <person name="Tedersoo L."/>
            <person name="Vaario L.-M."/>
            <person name="Yamada A."/>
            <person name="Yan M."/>
            <person name="Wang P."/>
            <person name="Xu J."/>
            <person name="Bruns T."/>
            <person name="Baldrian P."/>
            <person name="Vilgalys R."/>
            <person name="Henrissat B."/>
            <person name="Grigoriev I.V."/>
            <person name="Hibbett D."/>
            <person name="Nagy L.G."/>
            <person name="Martin F.M."/>
        </authorList>
    </citation>
    <scope>NUCLEOTIDE SEQUENCE</scope>
    <source>
        <strain evidence="7">UH-Tt-Lm1</strain>
    </source>
</reference>
<comment type="domain">
    <text evidence="4">The SUI1 domain may be involved in RNA binding.</text>
</comment>
<dbReference type="PROSITE" id="PS50296">
    <property type="entry name" value="SUI1"/>
    <property type="match status" value="1"/>
</dbReference>
<feature type="compositionally biased region" description="Low complexity" evidence="5">
    <location>
        <begin position="19"/>
        <end position="31"/>
    </location>
</feature>
<dbReference type="Gene3D" id="3.30.780.10">
    <property type="entry name" value="SUI1-like domain"/>
    <property type="match status" value="1"/>
</dbReference>
<dbReference type="PANTHER" id="PTHR12789">
    <property type="entry name" value="DENSITY-REGULATED PROTEIN HOMOLOG"/>
    <property type="match status" value="1"/>
</dbReference>
<evidence type="ECO:0000313" key="7">
    <source>
        <dbReference type="EMBL" id="KAF9779502.1"/>
    </source>
</evidence>
<reference evidence="7" key="1">
    <citation type="journal article" date="2020" name="Nat. Commun.">
        <title>Large-scale genome sequencing of mycorrhizal fungi provides insights into the early evolution of symbiotic traits.</title>
        <authorList>
            <person name="Miyauchi S."/>
            <person name="Kiss E."/>
            <person name="Kuo A."/>
            <person name="Drula E."/>
            <person name="Kohler A."/>
            <person name="Sanchez-Garcia M."/>
            <person name="Morin E."/>
            <person name="Andreopoulos B."/>
            <person name="Barry K.W."/>
            <person name="Bonito G."/>
            <person name="Buee M."/>
            <person name="Carver A."/>
            <person name="Chen C."/>
            <person name="Cichocki N."/>
            <person name="Clum A."/>
            <person name="Culley D."/>
            <person name="Crous P.W."/>
            <person name="Fauchery L."/>
            <person name="Girlanda M."/>
            <person name="Hayes R.D."/>
            <person name="Keri Z."/>
            <person name="LaButti K."/>
            <person name="Lipzen A."/>
            <person name="Lombard V."/>
            <person name="Magnuson J."/>
            <person name="Maillard F."/>
            <person name="Murat C."/>
            <person name="Nolan M."/>
            <person name="Ohm R.A."/>
            <person name="Pangilinan J."/>
            <person name="Pereira M.F."/>
            <person name="Perotto S."/>
            <person name="Peter M."/>
            <person name="Pfister S."/>
            <person name="Riley R."/>
            <person name="Sitrit Y."/>
            <person name="Stielow J.B."/>
            <person name="Szollosi G."/>
            <person name="Zifcakova L."/>
            <person name="Stursova M."/>
            <person name="Spatafora J.W."/>
            <person name="Tedersoo L."/>
            <person name="Vaario L.M."/>
            <person name="Yamada A."/>
            <person name="Yan M."/>
            <person name="Wang P."/>
            <person name="Xu J."/>
            <person name="Bruns T."/>
            <person name="Baldrian P."/>
            <person name="Vilgalys R."/>
            <person name="Dunand C."/>
            <person name="Henrissat B."/>
            <person name="Grigoriev I.V."/>
            <person name="Hibbett D."/>
            <person name="Nagy L.G."/>
            <person name="Martin F.M."/>
        </authorList>
    </citation>
    <scope>NUCLEOTIDE SEQUENCE</scope>
    <source>
        <strain evidence="7">UH-Tt-Lm1</strain>
    </source>
</reference>
<comment type="subunit">
    <text evidence="2 4">Interacts with the 40S ribosomal subunit.</text>
</comment>
<dbReference type="GO" id="GO:0002188">
    <property type="term" value="P:translation reinitiation"/>
    <property type="evidence" value="ECO:0007669"/>
    <property type="project" value="TreeGrafter"/>
</dbReference>
<keyword evidence="4" id="KW-0687">Ribonucleoprotein</keyword>
<dbReference type="EMBL" id="WIUZ02000019">
    <property type="protein sequence ID" value="KAF9779502.1"/>
    <property type="molecule type" value="Genomic_DNA"/>
</dbReference>
<dbReference type="InterPro" id="IPR036877">
    <property type="entry name" value="SUI1_dom_sf"/>
</dbReference>
<feature type="domain" description="SUI1" evidence="6">
    <location>
        <begin position="124"/>
        <end position="195"/>
    </location>
</feature>
<dbReference type="GO" id="GO:1990904">
    <property type="term" value="C:ribonucleoprotein complex"/>
    <property type="evidence" value="ECO:0007669"/>
    <property type="project" value="UniProtKB-KW"/>
</dbReference>
<name>A0A9P6L2I6_9AGAM</name>
<sequence>MAPNKKRNQPPPSSPPPTDAAASEETTTETPQPIQPIDVFYCKVCTFPLEYCEFGSRFSKCKEWLKDEQPEIFNRYYSEEALQAKIGTLSLEGQALLEKDTAKKEAKAEAKALAEAKKKEASTVTIKRIQRNKNKYVTSIHGLEAFGIDLKKAAKFFATKFACGSSVTKNPQGLDEIVVQGDVSGDIVEMIEDQVGLLKGIPPDNVVQVEEKKKKGDS</sequence>
<dbReference type="AlphaFoldDB" id="A0A9P6L2I6"/>
<comment type="caution">
    <text evidence="7">The sequence shown here is derived from an EMBL/GenBank/DDBJ whole genome shotgun (WGS) entry which is preliminary data.</text>
</comment>
<dbReference type="Pfam" id="PF21023">
    <property type="entry name" value="DENR_N"/>
    <property type="match status" value="1"/>
</dbReference>
<dbReference type="InterPro" id="IPR050318">
    <property type="entry name" value="DENR/SUI1_TIF"/>
</dbReference>
<evidence type="ECO:0000259" key="6">
    <source>
        <dbReference type="PROSITE" id="PS50296"/>
    </source>
</evidence>
<dbReference type="GO" id="GO:0003743">
    <property type="term" value="F:translation initiation factor activity"/>
    <property type="evidence" value="ECO:0007669"/>
    <property type="project" value="UniProtKB-KW"/>
</dbReference>
<evidence type="ECO:0000256" key="5">
    <source>
        <dbReference type="SAM" id="MobiDB-lite"/>
    </source>
</evidence>
<dbReference type="OrthoDB" id="277199at2759"/>
<dbReference type="Pfam" id="PF01253">
    <property type="entry name" value="SUI1"/>
    <property type="match status" value="1"/>
</dbReference>
<proteinExistence type="inferred from homology"/>
<evidence type="ECO:0000256" key="3">
    <source>
        <dbReference type="ARBA" id="ARBA00020058"/>
    </source>
</evidence>
<evidence type="ECO:0000256" key="1">
    <source>
        <dbReference type="ARBA" id="ARBA00007514"/>
    </source>
</evidence>
<evidence type="ECO:0000256" key="4">
    <source>
        <dbReference type="RuleBase" id="RU361273"/>
    </source>
</evidence>
<evidence type="ECO:0000313" key="8">
    <source>
        <dbReference type="Proteomes" id="UP000736335"/>
    </source>
</evidence>
<keyword evidence="7" id="KW-0648">Protein biosynthesis</keyword>
<protein>
    <recommendedName>
        <fullName evidence="3 4">Translation machinery-associated protein 22</fullName>
    </recommendedName>
</protein>
<dbReference type="GO" id="GO:0005737">
    <property type="term" value="C:cytoplasm"/>
    <property type="evidence" value="ECO:0007669"/>
    <property type="project" value="UniProtKB-SubCell"/>
</dbReference>
<feature type="compositionally biased region" description="Pro residues" evidence="5">
    <location>
        <begin position="9"/>
        <end position="18"/>
    </location>
</feature>
<dbReference type="GO" id="GO:0003729">
    <property type="term" value="F:mRNA binding"/>
    <property type="evidence" value="ECO:0007669"/>
    <property type="project" value="TreeGrafter"/>
</dbReference>
<dbReference type="NCBIfam" id="TIGR01159">
    <property type="entry name" value="DRP1"/>
    <property type="match status" value="1"/>
</dbReference>
<dbReference type="GO" id="GO:0005840">
    <property type="term" value="C:ribosome"/>
    <property type="evidence" value="ECO:0007669"/>
    <property type="project" value="UniProtKB-KW"/>
</dbReference>
<dbReference type="InterPro" id="IPR001950">
    <property type="entry name" value="SUI1"/>
</dbReference>
<keyword evidence="4" id="KW-0689">Ribosomal protein</keyword>
<organism evidence="7 8">
    <name type="scientific">Thelephora terrestris</name>
    <dbReference type="NCBI Taxonomy" id="56493"/>
    <lineage>
        <taxon>Eukaryota</taxon>
        <taxon>Fungi</taxon>
        <taxon>Dikarya</taxon>
        <taxon>Basidiomycota</taxon>
        <taxon>Agaricomycotina</taxon>
        <taxon>Agaricomycetes</taxon>
        <taxon>Thelephorales</taxon>
        <taxon>Thelephoraceae</taxon>
        <taxon>Thelephora</taxon>
    </lineage>
</organism>
<keyword evidence="7" id="KW-0396">Initiation factor</keyword>
<dbReference type="InterPro" id="IPR005873">
    <property type="entry name" value="DENR_eukaryotes"/>
</dbReference>
<gene>
    <name evidence="7" type="ORF">BJ322DRAFT_358252</name>
</gene>
<dbReference type="InterPro" id="IPR048517">
    <property type="entry name" value="DENR_N"/>
</dbReference>
<evidence type="ECO:0000256" key="2">
    <source>
        <dbReference type="ARBA" id="ARBA00011742"/>
    </source>
</evidence>
<dbReference type="GO" id="GO:0001731">
    <property type="term" value="P:formation of translation preinitiation complex"/>
    <property type="evidence" value="ECO:0007669"/>
    <property type="project" value="TreeGrafter"/>
</dbReference>
<dbReference type="InterPro" id="IPR046447">
    <property type="entry name" value="DENR_C"/>
</dbReference>
<comment type="similarity">
    <text evidence="1 4">Belongs to the DENR family.</text>
</comment>
<dbReference type="CDD" id="cd11607">
    <property type="entry name" value="DENR_C"/>
    <property type="match status" value="1"/>
</dbReference>